<proteinExistence type="predicted"/>
<dbReference type="InterPro" id="IPR058055">
    <property type="entry name" value="PA-PLA1"/>
</dbReference>
<reference evidence="4" key="1">
    <citation type="submission" date="2015-02" db="EMBL/GenBank/DDBJ databases">
        <authorList>
            <person name="Gon?alves P."/>
        </authorList>
    </citation>
    <scope>NUCLEOTIDE SEQUENCE [LARGE SCALE GENOMIC DNA]</scope>
</reference>
<dbReference type="SMART" id="SM01127">
    <property type="entry name" value="DDHD"/>
    <property type="match status" value="1"/>
</dbReference>
<accession>A0A0D6EMF4</accession>
<feature type="region of interest" description="Disordered" evidence="1">
    <location>
        <begin position="30"/>
        <end position="83"/>
    </location>
</feature>
<evidence type="ECO:0000313" key="3">
    <source>
        <dbReference type="EMBL" id="CEQ41187.1"/>
    </source>
</evidence>
<sequence length="901" mass="98477">MDDYFAFQPVGIHSDDLPSLADALPTPAAAAGYLSPLDSPVATFPDPDPEAPCAYQQEKAEEQEEQREPAKVEGAREKPTLSPSELVTVLGKDEAPPPQVQGRFLHGGPPLSELEAPSVVIPNSEKREKPVANSEWRAFTDDEEARLQDGLRKLRLEKEKNQGKEPAVKVVEEKDGTKRLAEDAAADDQEDPPHLVPVGLDNLFTVDLVSKVLYPAFWSGSPVRLILSEWFYAPPSVPASSPSLPSHQLKPYPVDPSLSAALHRAYSTIRPWDSSYDAELQSALKGGADAQQRLCVPLGVENESGADTSDLGIEVIFEGAEKGRVYSKGMIGSVSKSFWSSGKTLGGGQVVLRGWDAFRRYLASEADKKKKPRTQLSAVSGDHASDSDSDVGTTRGPRARTASTSSVPGDQRPASPAPGFFSSLKSRFVGASASDGEWSEGERANRINETQQALEGPRQEDAAKGEGQRAAIGEVDELVLVIHGIGQQLARTYESFNFTLAVNQFRSACTTLSTSPALSPLLNGKRAQFIPVLWRAELDFDAVDDSADSADEHLVNHFSVQDIEIPGVPFVRQIVSGLVLDVPFYLSPAHKKKMVAAVVRESNRIYKLFCKRNPGFTGRVSIIAHSLGSCIAADILSAQPSSVAKARTAGPAPPAELEKDSTFCFDTRVAFLVGSPLIARHGRERTKRVARDIALDRAGRYGCLSVDSIYNVYHEADPVAFALNPCVDVRYSKIIKPVPIPSSNQTLLQNLSNAYNRVSRVFDFSSLWSSAPAPTTEPKQTGEQAKAQAKAQEREVTDTLENRKPRPPGLKRMPSERPKFGMGRDEFEWVARAEKRMKALNPPPPSWVLVSLNQYLDAITAHQDYWQDKRFSTFVLTQLFSSEQDLERAGRDEIGEADEDE</sequence>
<dbReference type="Proteomes" id="UP000243876">
    <property type="component" value="Unassembled WGS sequence"/>
</dbReference>
<feature type="compositionally biased region" description="Basic and acidic residues" evidence="1">
    <location>
        <begin position="457"/>
        <end position="467"/>
    </location>
</feature>
<evidence type="ECO:0000313" key="4">
    <source>
        <dbReference type="Proteomes" id="UP000243876"/>
    </source>
</evidence>
<dbReference type="GO" id="GO:0046872">
    <property type="term" value="F:metal ion binding"/>
    <property type="evidence" value="ECO:0007669"/>
    <property type="project" value="InterPro"/>
</dbReference>
<dbReference type="PANTHER" id="PTHR23509">
    <property type="entry name" value="PA-PL1 PHOSPHOLIPASE FAMILY"/>
    <property type="match status" value="1"/>
</dbReference>
<keyword evidence="4" id="KW-1185">Reference proteome</keyword>
<evidence type="ECO:0000256" key="1">
    <source>
        <dbReference type="SAM" id="MobiDB-lite"/>
    </source>
</evidence>
<dbReference type="GO" id="GO:0005737">
    <property type="term" value="C:cytoplasm"/>
    <property type="evidence" value="ECO:0007669"/>
    <property type="project" value="TreeGrafter"/>
</dbReference>
<feature type="compositionally biased region" description="Basic and acidic residues" evidence="1">
    <location>
        <begin position="66"/>
        <end position="79"/>
    </location>
</feature>
<dbReference type="OrthoDB" id="69269at2759"/>
<feature type="compositionally biased region" description="Polar residues" evidence="1">
    <location>
        <begin position="772"/>
        <end position="783"/>
    </location>
</feature>
<dbReference type="SUPFAM" id="SSF53474">
    <property type="entry name" value="alpha/beta-Hydrolases"/>
    <property type="match status" value="1"/>
</dbReference>
<dbReference type="EMBL" id="CENE01000012">
    <property type="protein sequence ID" value="CEQ41187.1"/>
    <property type="molecule type" value="Genomic_DNA"/>
</dbReference>
<feature type="region of interest" description="Disordered" evidence="1">
    <location>
        <begin position="157"/>
        <end position="176"/>
    </location>
</feature>
<feature type="non-terminal residue" evidence="3">
    <location>
        <position position="1"/>
    </location>
</feature>
<feature type="region of interest" description="Disordered" evidence="1">
    <location>
        <begin position="772"/>
        <end position="819"/>
    </location>
</feature>
<organism evidence="3 4">
    <name type="scientific">Sporidiobolus salmonicolor</name>
    <name type="common">Yeast-like fungus</name>
    <name type="synonym">Sporobolomyces salmonicolor</name>
    <dbReference type="NCBI Taxonomy" id="5005"/>
    <lineage>
        <taxon>Eukaryota</taxon>
        <taxon>Fungi</taxon>
        <taxon>Dikarya</taxon>
        <taxon>Basidiomycota</taxon>
        <taxon>Pucciniomycotina</taxon>
        <taxon>Microbotryomycetes</taxon>
        <taxon>Sporidiobolales</taxon>
        <taxon>Sporidiobolaceae</taxon>
        <taxon>Sporobolomyces</taxon>
    </lineage>
</organism>
<dbReference type="PANTHER" id="PTHR23509:SF6">
    <property type="entry name" value="PHOSPHOLIPASE C1020.13C-RELATED"/>
    <property type="match status" value="1"/>
</dbReference>
<dbReference type="InterPro" id="IPR004177">
    <property type="entry name" value="DDHD_dom"/>
</dbReference>
<feature type="region of interest" description="Disordered" evidence="1">
    <location>
        <begin position="369"/>
        <end position="468"/>
    </location>
</feature>
<dbReference type="GO" id="GO:0004620">
    <property type="term" value="F:phospholipase activity"/>
    <property type="evidence" value="ECO:0007669"/>
    <property type="project" value="TreeGrafter"/>
</dbReference>
<name>A0A0D6EMF4_SPOSA</name>
<dbReference type="Pfam" id="PF02862">
    <property type="entry name" value="DDHD"/>
    <property type="match status" value="1"/>
</dbReference>
<gene>
    <name evidence="3" type="primary">SPOSA6832_02880</name>
</gene>
<dbReference type="AlphaFoldDB" id="A0A0D6EMF4"/>
<protein>
    <submittedName>
        <fullName evidence="3">SPOSA6832_02880-mRNA-1:cds</fullName>
    </submittedName>
</protein>
<feature type="domain" description="DDHD" evidence="2">
    <location>
        <begin position="663"/>
        <end position="881"/>
    </location>
</feature>
<evidence type="ECO:0000259" key="2">
    <source>
        <dbReference type="PROSITE" id="PS51043"/>
    </source>
</evidence>
<dbReference type="PROSITE" id="PS51043">
    <property type="entry name" value="DDHD"/>
    <property type="match status" value="1"/>
</dbReference>
<feature type="compositionally biased region" description="Basic and acidic residues" evidence="1">
    <location>
        <begin position="791"/>
        <end position="804"/>
    </location>
</feature>
<dbReference type="InterPro" id="IPR029058">
    <property type="entry name" value="AB_hydrolase_fold"/>
</dbReference>